<reference evidence="1" key="1">
    <citation type="journal article" date="2014" name="Front. Microbiol.">
        <title>High frequency of phylogenetically diverse reductive dehalogenase-homologous genes in deep subseafloor sedimentary metagenomes.</title>
        <authorList>
            <person name="Kawai M."/>
            <person name="Futagami T."/>
            <person name="Toyoda A."/>
            <person name="Takaki Y."/>
            <person name="Nishi S."/>
            <person name="Hori S."/>
            <person name="Arai W."/>
            <person name="Tsubouchi T."/>
            <person name="Morono Y."/>
            <person name="Uchiyama I."/>
            <person name="Ito T."/>
            <person name="Fujiyama A."/>
            <person name="Inagaki F."/>
            <person name="Takami H."/>
        </authorList>
    </citation>
    <scope>NUCLEOTIDE SEQUENCE</scope>
    <source>
        <strain evidence="1">Expedition CK06-06</strain>
    </source>
</reference>
<organism evidence="1">
    <name type="scientific">marine sediment metagenome</name>
    <dbReference type="NCBI Taxonomy" id="412755"/>
    <lineage>
        <taxon>unclassified sequences</taxon>
        <taxon>metagenomes</taxon>
        <taxon>ecological metagenomes</taxon>
    </lineage>
</organism>
<comment type="caution">
    <text evidence="1">The sequence shown here is derived from an EMBL/GenBank/DDBJ whole genome shotgun (WGS) entry which is preliminary data.</text>
</comment>
<dbReference type="AlphaFoldDB" id="X1R927"/>
<protein>
    <submittedName>
        <fullName evidence="1">Uncharacterized protein</fullName>
    </submittedName>
</protein>
<name>X1R927_9ZZZZ</name>
<gene>
    <name evidence="1" type="ORF">S12H4_09818</name>
</gene>
<sequence length="77" mass="8856">MCGWQRAEDPPQPHTYFLERKHLQTIGVYVSNFFGQPVRFRILRELGSTKSVACVAEIVYPDKFYGTRVGIPRGVLK</sequence>
<evidence type="ECO:0000313" key="1">
    <source>
        <dbReference type="EMBL" id="GAI59655.1"/>
    </source>
</evidence>
<dbReference type="EMBL" id="BARW01004062">
    <property type="protein sequence ID" value="GAI59655.1"/>
    <property type="molecule type" value="Genomic_DNA"/>
</dbReference>
<proteinExistence type="predicted"/>
<accession>X1R927</accession>